<dbReference type="AlphaFoldDB" id="A0A345HRT1"/>
<protein>
    <submittedName>
        <fullName evidence="1">Uncharacterized protein</fullName>
    </submittedName>
</protein>
<proteinExistence type="predicted"/>
<dbReference type="Proteomes" id="UP000253868">
    <property type="component" value="Chromosome"/>
</dbReference>
<accession>A0A345HRT1</accession>
<sequence length="84" mass="9179">MAAIPLTTIVAIRIRVLLMTTPLGKGGSEKAGQIRRALSGISDATSSTASRVFERNFTHGFEHALRTCCERVADVFFRHVAHKP</sequence>
<reference evidence="2" key="1">
    <citation type="submission" date="2018-07" db="EMBL/GenBank/DDBJ databases">
        <authorList>
            <person name="Zhao J."/>
        </authorList>
    </citation>
    <scope>NUCLEOTIDE SEQUENCE [LARGE SCALE GENOMIC DNA]</scope>
    <source>
        <strain evidence="2">GSSD-12</strain>
    </source>
</reference>
<keyword evidence="2" id="KW-1185">Reference proteome</keyword>
<name>A0A345HRT1_9ACTN</name>
<evidence type="ECO:0000313" key="1">
    <source>
        <dbReference type="EMBL" id="AXG79405.1"/>
    </source>
</evidence>
<dbReference type="EMBL" id="CP031194">
    <property type="protein sequence ID" value="AXG79405.1"/>
    <property type="molecule type" value="Genomic_DNA"/>
</dbReference>
<evidence type="ECO:0000313" key="2">
    <source>
        <dbReference type="Proteomes" id="UP000253868"/>
    </source>
</evidence>
<organism evidence="1 2">
    <name type="scientific">Streptomyces paludis</name>
    <dbReference type="NCBI Taxonomy" id="2282738"/>
    <lineage>
        <taxon>Bacteria</taxon>
        <taxon>Bacillati</taxon>
        <taxon>Actinomycetota</taxon>
        <taxon>Actinomycetes</taxon>
        <taxon>Kitasatosporales</taxon>
        <taxon>Streptomycetaceae</taxon>
        <taxon>Streptomyces</taxon>
    </lineage>
</organism>
<dbReference type="KEGG" id="spad:DVK44_19085"/>
<gene>
    <name evidence="1" type="ORF">DVK44_19085</name>
</gene>